<name>A0A269TKA5_9BACT</name>
<proteinExistence type="predicted"/>
<organism evidence="6 7">
    <name type="scientific">Mycoplasmopsis agassizii</name>
    <dbReference type="NCBI Taxonomy" id="33922"/>
    <lineage>
        <taxon>Bacteria</taxon>
        <taxon>Bacillati</taxon>
        <taxon>Mycoplasmatota</taxon>
        <taxon>Mycoplasmoidales</taxon>
        <taxon>Metamycoplasmataceae</taxon>
        <taxon>Mycoplasmopsis</taxon>
    </lineage>
</organism>
<dbReference type="RefSeq" id="WP_095334443.1">
    <property type="nucleotide sequence ID" value="NZ_NQNY01000001.1"/>
</dbReference>
<keyword evidence="2" id="KW-0378">Hydrolase</keyword>
<feature type="chain" id="PRO_5012221916" description="Peptidase S8/S53 domain-containing protein" evidence="4">
    <location>
        <begin position="23"/>
        <end position="667"/>
    </location>
</feature>
<dbReference type="InterPro" id="IPR000209">
    <property type="entry name" value="Peptidase_S8/S53_dom"/>
</dbReference>
<evidence type="ECO:0000256" key="1">
    <source>
        <dbReference type="ARBA" id="ARBA00022670"/>
    </source>
</evidence>
<dbReference type="GO" id="GO:0006508">
    <property type="term" value="P:proteolysis"/>
    <property type="evidence" value="ECO:0007669"/>
    <property type="project" value="UniProtKB-KW"/>
</dbReference>
<dbReference type="EMBL" id="NQNY01000001">
    <property type="protein sequence ID" value="PAK21787.1"/>
    <property type="molecule type" value="Genomic_DNA"/>
</dbReference>
<dbReference type="AlphaFoldDB" id="A0A269TKA5"/>
<evidence type="ECO:0000259" key="5">
    <source>
        <dbReference type="Pfam" id="PF00082"/>
    </source>
</evidence>
<dbReference type="SUPFAM" id="SSF52743">
    <property type="entry name" value="Subtilisin-like"/>
    <property type="match status" value="1"/>
</dbReference>
<protein>
    <recommendedName>
        <fullName evidence="5">Peptidase S8/S53 domain-containing protein</fullName>
    </recommendedName>
</protein>
<dbReference type="GO" id="GO:0004252">
    <property type="term" value="F:serine-type endopeptidase activity"/>
    <property type="evidence" value="ECO:0007669"/>
    <property type="project" value="InterPro"/>
</dbReference>
<reference evidence="7" key="1">
    <citation type="submission" date="2017-08" db="EMBL/GenBank/DDBJ databases">
        <authorList>
            <person name="Alvarez-Ponce D."/>
            <person name="Weitzman C.L."/>
            <person name="Tillett R.L."/>
            <person name="Sandmeier F.C."/>
            <person name="Tracy C.R."/>
        </authorList>
    </citation>
    <scope>NUCLEOTIDE SEQUENCE [LARGE SCALE GENOMIC DNA]</scope>
    <source>
        <strain evidence="7">723</strain>
    </source>
</reference>
<evidence type="ECO:0000313" key="6">
    <source>
        <dbReference type="EMBL" id="PAK21787.1"/>
    </source>
</evidence>
<feature type="signal peptide" evidence="4">
    <location>
        <begin position="1"/>
        <end position="22"/>
    </location>
</feature>
<dbReference type="Gene3D" id="3.40.50.200">
    <property type="entry name" value="Peptidase S8/S53 domain"/>
    <property type="match status" value="1"/>
</dbReference>
<keyword evidence="1" id="KW-0645">Protease</keyword>
<dbReference type="OrthoDB" id="400658at2"/>
<feature type="domain" description="Peptidase S8/S53" evidence="5">
    <location>
        <begin position="287"/>
        <end position="487"/>
    </location>
</feature>
<dbReference type="InterPro" id="IPR023828">
    <property type="entry name" value="Peptidase_S8_Ser-AS"/>
</dbReference>
<dbReference type="PROSITE" id="PS00138">
    <property type="entry name" value="SUBTILASE_SER"/>
    <property type="match status" value="1"/>
</dbReference>
<gene>
    <name evidence="6" type="ORF">CJJ23_00375</name>
</gene>
<evidence type="ECO:0000313" key="7">
    <source>
        <dbReference type="Proteomes" id="UP000216943"/>
    </source>
</evidence>
<dbReference type="InterPro" id="IPR036852">
    <property type="entry name" value="Peptidase_S8/S53_dom_sf"/>
</dbReference>
<accession>A0A269TKA5</accession>
<sequence length="667" mass="76258">MKKSLNKKFFKWMFSAVPLTVAAVLPLGMTTATHSNDFGQTEDNSKLYIEKNTAMSEYIALVENSNSIAELVNQTTFNYRKPQFIESVSTLSEFQEVLEQGANRVDIVFKYDVNKEKVQNYVSEIENALKDDFATIYAKYTLTFSIAFKDLEDFKKLVLKMMDLKIDYNDLLQVNVHETGRSAEEFSPSYFNDINNEPIGGGYSDPNDYPFWKNYYSINKRRYELVGLDGNTIQNQRILSTSYNKKHIKLGILEAQPKDTTQSPIVNPNSRVFTSENKIITRQNAGQLTNELTHANVVAEIMVGKQGLNPYSILYSDKTGDWNGWLNSSLNWYLYNGVYILNNSWKAKESFEESYNIQAEWLDNFLNANEDFIYIAAAGNDYQNFKDGKSLKYMDGYNIAQNIINVGALELYDWVIPAFLTEESKDVGYVTTAVPDVFRSTVYPEVFDLPRGTSTAAPTVTGMASFLKANYDIVFEKGSDYLILKSALISGSRNNNVWKRFDPITGEGLHNVYDGRVGFGRADFNKVFVSLASLSYLKIFANGSQKSRSQTDIHLRSGQKYRANITWKGQDMYKTKWVNDFLFFGHTEYEFVGPINLNLQITTPDGKKIRARRIEQKTTDKEHLMNTETIEFEAKTSGVYKVEVLYDSSEKSDRRKDLDVAFTYSEL</sequence>
<evidence type="ECO:0000256" key="3">
    <source>
        <dbReference type="ARBA" id="ARBA00022825"/>
    </source>
</evidence>
<dbReference type="Pfam" id="PF00082">
    <property type="entry name" value="Peptidase_S8"/>
    <property type="match status" value="1"/>
</dbReference>
<comment type="caution">
    <text evidence="6">The sequence shown here is derived from an EMBL/GenBank/DDBJ whole genome shotgun (WGS) entry which is preliminary data.</text>
</comment>
<keyword evidence="4" id="KW-0732">Signal</keyword>
<evidence type="ECO:0000256" key="4">
    <source>
        <dbReference type="SAM" id="SignalP"/>
    </source>
</evidence>
<keyword evidence="3" id="KW-0720">Serine protease</keyword>
<evidence type="ECO:0000256" key="2">
    <source>
        <dbReference type="ARBA" id="ARBA00022801"/>
    </source>
</evidence>
<dbReference type="Proteomes" id="UP000216943">
    <property type="component" value="Unassembled WGS sequence"/>
</dbReference>